<dbReference type="InParanoid" id="G7E7U9"/>
<dbReference type="HOGENOM" id="CLU_589368_0_0_1"/>
<feature type="compositionally biased region" description="Basic and acidic residues" evidence="1">
    <location>
        <begin position="237"/>
        <end position="247"/>
    </location>
</feature>
<dbReference type="AlphaFoldDB" id="G7E7U9"/>
<feature type="region of interest" description="Disordered" evidence="1">
    <location>
        <begin position="1"/>
        <end position="25"/>
    </location>
</feature>
<comment type="caution">
    <text evidence="2">The sequence shown here is derived from an EMBL/GenBank/DDBJ whole genome shotgun (WGS) entry which is preliminary data.</text>
</comment>
<dbReference type="Proteomes" id="UP000009131">
    <property type="component" value="Unassembled WGS sequence"/>
</dbReference>
<dbReference type="RefSeq" id="XP_014567073.1">
    <property type="nucleotide sequence ID" value="XM_014711587.1"/>
</dbReference>
<feature type="region of interest" description="Disordered" evidence="1">
    <location>
        <begin position="106"/>
        <end position="125"/>
    </location>
</feature>
<reference evidence="2 3" key="2">
    <citation type="journal article" date="2012" name="Open Biol.">
        <title>Characteristics of nucleosomes and linker DNA regions on the genome of the basidiomycete Mixia osmundae revealed by mono- and dinucleosome mapping.</title>
        <authorList>
            <person name="Nishida H."/>
            <person name="Kondo S."/>
            <person name="Matsumoto T."/>
            <person name="Suzuki Y."/>
            <person name="Yoshikawa H."/>
            <person name="Taylor T.D."/>
            <person name="Sugiyama J."/>
        </authorList>
    </citation>
    <scope>NUCLEOTIDE SEQUENCE [LARGE SCALE GENOMIC DNA]</scope>
    <source>
        <strain evidence="3">CBS 9802 / IAM 14324 / JCM 22182 / KY 12970</strain>
    </source>
</reference>
<feature type="compositionally biased region" description="Polar residues" evidence="1">
    <location>
        <begin position="204"/>
        <end position="218"/>
    </location>
</feature>
<name>G7E7U9_MIXOS</name>
<feature type="region of interest" description="Disordered" evidence="1">
    <location>
        <begin position="236"/>
        <end position="366"/>
    </location>
</feature>
<evidence type="ECO:0000313" key="3">
    <source>
        <dbReference type="Proteomes" id="UP000009131"/>
    </source>
</evidence>
<dbReference type="EMBL" id="BABT02000165">
    <property type="protein sequence ID" value="GAA98909.1"/>
    <property type="molecule type" value="Genomic_DNA"/>
</dbReference>
<feature type="compositionally biased region" description="Low complexity" evidence="1">
    <location>
        <begin position="305"/>
        <end position="316"/>
    </location>
</feature>
<sequence>MAVGRQRNGHTGTASSSAKPPSRPEVIRLGVLPSTTIDQLVRQARQHAALSLTWSSDSPEEWVLGGSTGKSWTFEAGKQGDRSLYRLDSSTSELIRLDQLVLTPASEAAPSKRASTNDLTEEQSERLRAKTLASERDKLARQTVLLPQAPLLVNGKKRSTSLTRSLGSGKRKSRGTSSLPSSPLLRGRQSVIPKSPLSGAVRTPSKQEYTPSKSTSTIGLGIPQLDLTSPLTAQSIRAHDKERTDRRHSVKRALKTASSSSSRSHSPLPTPRRSNKLERTSSAESEEDEMAKTTARLQPTPPQALPALLTRATTPAAEPPTRPMTTSRTAGGARIARPFTAKRKKDTAQPDDQSSPEEPGDRSTRRKVEALASLSSDNTKASPQISVASEDQYTKYQAYFQRSYKRYTAIRARLEAEAQSIEQGKGLAMSQSDFDSAMLEFKELHAELEPLRSTLLTYRTENPL</sequence>
<feature type="compositionally biased region" description="Low complexity" evidence="1">
    <location>
        <begin position="258"/>
        <end position="267"/>
    </location>
</feature>
<gene>
    <name evidence="2" type="primary">Mo05597</name>
    <name evidence="2" type="ORF">E5Q_05597</name>
</gene>
<organism evidence="2 3">
    <name type="scientific">Mixia osmundae (strain CBS 9802 / IAM 14324 / JCM 22182 / KY 12970)</name>
    <dbReference type="NCBI Taxonomy" id="764103"/>
    <lineage>
        <taxon>Eukaryota</taxon>
        <taxon>Fungi</taxon>
        <taxon>Dikarya</taxon>
        <taxon>Basidiomycota</taxon>
        <taxon>Pucciniomycotina</taxon>
        <taxon>Mixiomycetes</taxon>
        <taxon>Mixiales</taxon>
        <taxon>Mixiaceae</taxon>
        <taxon>Mixia</taxon>
    </lineage>
</organism>
<accession>G7E7U9</accession>
<proteinExistence type="predicted"/>
<reference evidence="2 3" key="1">
    <citation type="journal article" date="2011" name="J. Gen. Appl. Microbiol.">
        <title>Draft genome sequencing of the enigmatic basidiomycete Mixia osmundae.</title>
        <authorList>
            <person name="Nishida H."/>
            <person name="Nagatsuka Y."/>
            <person name="Sugiyama J."/>
        </authorList>
    </citation>
    <scope>NUCLEOTIDE SEQUENCE [LARGE SCALE GENOMIC DNA]</scope>
    <source>
        <strain evidence="3">CBS 9802 / IAM 14324 / JCM 22182 / KY 12970</strain>
    </source>
</reference>
<feature type="compositionally biased region" description="Polar residues" evidence="1">
    <location>
        <begin position="9"/>
        <end position="19"/>
    </location>
</feature>
<feature type="region of interest" description="Disordered" evidence="1">
    <location>
        <begin position="151"/>
        <end position="223"/>
    </location>
</feature>
<protein>
    <submittedName>
        <fullName evidence="2">Uncharacterized protein</fullName>
    </submittedName>
</protein>
<keyword evidence="3" id="KW-1185">Reference proteome</keyword>
<evidence type="ECO:0000256" key="1">
    <source>
        <dbReference type="SAM" id="MobiDB-lite"/>
    </source>
</evidence>
<evidence type="ECO:0000313" key="2">
    <source>
        <dbReference type="EMBL" id="GAA98909.1"/>
    </source>
</evidence>
<feature type="compositionally biased region" description="Low complexity" evidence="1">
    <location>
        <begin position="175"/>
        <end position="190"/>
    </location>
</feature>